<dbReference type="PANTHER" id="PTHR45739:SF4">
    <property type="entry name" value="FRAS1-RELATED EXTRACELLULAR MATRIX PROTEIN 2"/>
    <property type="match status" value="1"/>
</dbReference>
<dbReference type="PANTHER" id="PTHR45739">
    <property type="entry name" value="MATRIX PROTEIN, PUTATIVE-RELATED"/>
    <property type="match status" value="1"/>
</dbReference>
<feature type="non-terminal residue" evidence="1">
    <location>
        <position position="115"/>
    </location>
</feature>
<dbReference type="EMBL" id="SGJD01000521">
    <property type="protein sequence ID" value="KAB0404833.1"/>
    <property type="molecule type" value="Genomic_DNA"/>
</dbReference>
<organism evidence="1 2">
    <name type="scientific">Balaenoptera physalus</name>
    <name type="common">Fin whale</name>
    <name type="synonym">Balaena physalus</name>
    <dbReference type="NCBI Taxonomy" id="9770"/>
    <lineage>
        <taxon>Eukaryota</taxon>
        <taxon>Metazoa</taxon>
        <taxon>Chordata</taxon>
        <taxon>Craniata</taxon>
        <taxon>Vertebrata</taxon>
        <taxon>Euteleostomi</taxon>
        <taxon>Mammalia</taxon>
        <taxon>Eutheria</taxon>
        <taxon>Laurasiatheria</taxon>
        <taxon>Artiodactyla</taxon>
        <taxon>Whippomorpha</taxon>
        <taxon>Cetacea</taxon>
        <taxon>Mysticeti</taxon>
        <taxon>Balaenopteridae</taxon>
        <taxon>Balaenoptera</taxon>
    </lineage>
</organism>
<protein>
    <submittedName>
        <fullName evidence="1">Uncharacterized protein</fullName>
    </submittedName>
</protein>
<dbReference type="InterPro" id="IPR051561">
    <property type="entry name" value="FRAS1_ECM"/>
</dbReference>
<evidence type="ECO:0000313" key="1">
    <source>
        <dbReference type="EMBL" id="KAB0404833.1"/>
    </source>
</evidence>
<comment type="caution">
    <text evidence="1">The sequence shown here is derived from an EMBL/GenBank/DDBJ whole genome shotgun (WGS) entry which is preliminary data.</text>
</comment>
<sequence>MRIGEEGRLVVNFKTEAQFHGLFVLSHPASFTSSMIMSVDHPGLMFSLRLIRSEPTYNQPAQQWSFVSDFAVRDYSGTYTVKLLPCTTPSHQEYRLPVTCNPREPITFDLDIRFQ</sequence>
<dbReference type="GO" id="GO:0009653">
    <property type="term" value="P:anatomical structure morphogenesis"/>
    <property type="evidence" value="ECO:0007669"/>
    <property type="project" value="TreeGrafter"/>
</dbReference>
<accession>A0A6A1QCR1</accession>
<name>A0A6A1QCR1_BALPH</name>
<evidence type="ECO:0000313" key="2">
    <source>
        <dbReference type="Proteomes" id="UP000437017"/>
    </source>
</evidence>
<proteinExistence type="predicted"/>
<dbReference type="OrthoDB" id="430044at2759"/>
<reference evidence="1 2" key="1">
    <citation type="journal article" date="2019" name="PLoS ONE">
        <title>Genomic analyses reveal an absence of contemporary introgressive admixture between fin whales and blue whales, despite known hybrids.</title>
        <authorList>
            <person name="Westbury M.V."/>
            <person name="Petersen B."/>
            <person name="Lorenzen E.D."/>
        </authorList>
    </citation>
    <scope>NUCLEOTIDE SEQUENCE [LARGE SCALE GENOMIC DNA]</scope>
    <source>
        <strain evidence="1">FinWhale-01</strain>
    </source>
</reference>
<dbReference type="AlphaFoldDB" id="A0A6A1QCR1"/>
<dbReference type="Proteomes" id="UP000437017">
    <property type="component" value="Unassembled WGS sequence"/>
</dbReference>
<gene>
    <name evidence="1" type="ORF">E2I00_005540</name>
</gene>
<keyword evidence="2" id="KW-1185">Reference proteome</keyword>